<sequence>MPRYYFDLHQGAHLVSEDDVGYDCPSDEAARQVARMSHGLVALDPVLSSPAGNYHFVVLNEDRQSIFTMPISQGTSSSAASSGVSLLS</sequence>
<organism evidence="2">
    <name type="scientific">Microvirga ossetica</name>
    <dbReference type="NCBI Taxonomy" id="1882682"/>
    <lineage>
        <taxon>Bacteria</taxon>
        <taxon>Pseudomonadati</taxon>
        <taxon>Pseudomonadota</taxon>
        <taxon>Alphaproteobacteria</taxon>
        <taxon>Hyphomicrobiales</taxon>
        <taxon>Methylobacteriaceae</taxon>
        <taxon>Microvirga</taxon>
    </lineage>
</organism>
<name>A0A1B2EWI1_9HYPH</name>
<dbReference type="EMBL" id="CP016619">
    <property type="protein sequence ID" value="ANY84314.1"/>
    <property type="molecule type" value="Genomic_DNA"/>
</dbReference>
<dbReference type="Pfam" id="PF21834">
    <property type="entry name" value="DUF6894"/>
    <property type="match status" value="1"/>
</dbReference>
<geneLocation type="plasmid" evidence="2">
    <name>unnamed2</name>
</geneLocation>
<dbReference type="OrthoDB" id="8021130at2"/>
<dbReference type="RefSeq" id="WP_099515222.1">
    <property type="nucleotide sequence ID" value="NZ_CP016619.1"/>
</dbReference>
<protein>
    <recommendedName>
        <fullName evidence="1">DUF6894 domain-containing protein</fullName>
    </recommendedName>
</protein>
<feature type="domain" description="DUF6894" evidence="1">
    <location>
        <begin position="3"/>
        <end position="72"/>
    </location>
</feature>
<dbReference type="AlphaFoldDB" id="A0A1B2EWI1"/>
<proteinExistence type="predicted"/>
<gene>
    <name evidence="2" type="ORF">BB934_39540</name>
</gene>
<evidence type="ECO:0000259" key="1">
    <source>
        <dbReference type="Pfam" id="PF21834"/>
    </source>
</evidence>
<dbReference type="KEGG" id="moc:BB934_39540"/>
<keyword evidence="2" id="KW-0614">Plasmid</keyword>
<accession>A0A1B2EWI1</accession>
<reference evidence="2" key="1">
    <citation type="submission" date="2016-07" db="EMBL/GenBank/DDBJ databases">
        <title>Microvirga ossetica sp. nov. a new species of rhizobia isolated from root nodules of the legume species Vicia alpestris Steven originated from North Ossetia region in the Caucasus.</title>
        <authorList>
            <person name="Safronova V.I."/>
            <person name="Kuznetsova I.G."/>
            <person name="Sazanova A.L."/>
            <person name="Belimov A."/>
            <person name="Andronov E."/>
            <person name="Osledkin Y.S."/>
            <person name="Onishchuk O.P."/>
            <person name="Kurchak O.N."/>
            <person name="Shaposhnikov A.I."/>
            <person name="Willems A."/>
            <person name="Tikhonovich I.A."/>
        </authorList>
    </citation>
    <scope>NUCLEOTIDE SEQUENCE [LARGE SCALE GENOMIC DNA]</scope>
    <source>
        <strain evidence="2">V5/3M</strain>
        <plasmid evidence="2">unnamed2</plasmid>
    </source>
</reference>
<evidence type="ECO:0000313" key="2">
    <source>
        <dbReference type="EMBL" id="ANY84314.1"/>
    </source>
</evidence>
<dbReference type="InterPro" id="IPR054189">
    <property type="entry name" value="DUF6894"/>
</dbReference>